<dbReference type="PANTHER" id="PTHR21261">
    <property type="entry name" value="BEAT PROTEIN"/>
    <property type="match status" value="1"/>
</dbReference>
<dbReference type="PANTHER" id="PTHR21261:SF8">
    <property type="entry name" value="BEATEN PATH IA, ISOFORM B-RELATED"/>
    <property type="match status" value="1"/>
</dbReference>
<gene>
    <name evidence="2" type="primary">106093007</name>
</gene>
<sequence length="571" mass="63485">RSQSNESQLVLESINSAATGKYSCEVSADAPSFHTLIGAGEMEVVVVPIKDPIISSIRSRYKVGDIIRGNCTSGHSRPGANITWNINGYEINPVHVKHYNSVKDAREMELVTSGIHFVVTPQHFIYGKLKIRCTAHIHDVYWKSTEKSVEENRHTKSSGNVNMVQTFSEDYFDMEDENVIDRSDTYMTHIKGDVSSLNASGGSSTLHACLSCFWPRLTALSLLLFHGVQQLLQLYFFGRETIKDKISNCLAFNGKITPANNGNCKGNNNDDNKNAPQKQQEQKQSNKTKVFHCPVQRQQNLEMRQDKQQQLQLKTEHVQPKDQRRILSAPISTEVAAICYKTQTNEMLSLRETFLQIKLINNKRAQMQQQHPPQHHQQQDDCVLKVEHHLNRQLPGYEQHQLKGYQQHQVPCDKTVYENYNLTMTIQVANIFNVAAGAITTATATAAATSNIKANVSCSHALAGTTEPLAVVVAAVISSLWPQQSVAINHNLYQVQQQNCYTPTKRTENTYPPLATSNRILSTSNGFFRIMSEASFIAMAKTIAIPSTAAAVATIPTSALEAQMAAASATT</sequence>
<evidence type="ECO:0000313" key="3">
    <source>
        <dbReference type="Proteomes" id="UP000095300"/>
    </source>
</evidence>
<evidence type="ECO:0000313" key="2">
    <source>
        <dbReference type="EnsemblMetazoa" id="SCAU012583-PA"/>
    </source>
</evidence>
<evidence type="ECO:0008006" key="4">
    <source>
        <dbReference type="Google" id="ProtNLM"/>
    </source>
</evidence>
<reference evidence="2" key="1">
    <citation type="submission" date="2020-05" db="UniProtKB">
        <authorList>
            <consortium name="EnsemblMetazoa"/>
        </authorList>
    </citation>
    <scope>IDENTIFICATION</scope>
    <source>
        <strain evidence="2">USDA</strain>
    </source>
</reference>
<feature type="region of interest" description="Disordered" evidence="1">
    <location>
        <begin position="260"/>
        <end position="289"/>
    </location>
</feature>
<accession>A0A1I8PZZ0</accession>
<keyword evidence="3" id="KW-1185">Reference proteome</keyword>
<dbReference type="STRING" id="35570.A0A1I8PZZ0"/>
<evidence type="ECO:0000256" key="1">
    <source>
        <dbReference type="SAM" id="MobiDB-lite"/>
    </source>
</evidence>
<dbReference type="EnsemblMetazoa" id="SCAU012583-RA">
    <property type="protein sequence ID" value="SCAU012583-PA"/>
    <property type="gene ID" value="SCAU012583"/>
</dbReference>
<feature type="compositionally biased region" description="Polar residues" evidence="1">
    <location>
        <begin position="275"/>
        <end position="288"/>
    </location>
</feature>
<protein>
    <recommendedName>
        <fullName evidence="4">CD80-like immunoglobulin C2-set domain-containing protein</fullName>
    </recommendedName>
</protein>
<organism evidence="2 3">
    <name type="scientific">Stomoxys calcitrans</name>
    <name type="common">Stable fly</name>
    <name type="synonym">Conops calcitrans</name>
    <dbReference type="NCBI Taxonomy" id="35570"/>
    <lineage>
        <taxon>Eukaryota</taxon>
        <taxon>Metazoa</taxon>
        <taxon>Ecdysozoa</taxon>
        <taxon>Arthropoda</taxon>
        <taxon>Hexapoda</taxon>
        <taxon>Insecta</taxon>
        <taxon>Pterygota</taxon>
        <taxon>Neoptera</taxon>
        <taxon>Endopterygota</taxon>
        <taxon>Diptera</taxon>
        <taxon>Brachycera</taxon>
        <taxon>Muscomorpha</taxon>
        <taxon>Muscoidea</taxon>
        <taxon>Muscidae</taxon>
        <taxon>Stomoxys</taxon>
    </lineage>
</organism>
<dbReference type="VEuPathDB" id="VectorBase:SCAU012583"/>
<name>A0A1I8PZZ0_STOCA</name>
<proteinExistence type="predicted"/>
<dbReference type="AlphaFoldDB" id="A0A1I8PZZ0"/>
<dbReference type="Proteomes" id="UP000095300">
    <property type="component" value="Unassembled WGS sequence"/>
</dbReference>